<protein>
    <submittedName>
        <fullName evidence="1">Uncharacterized protein</fullName>
    </submittedName>
</protein>
<reference evidence="1 2" key="1">
    <citation type="journal article" date="2018" name="Nat. Ecol. Evol.">
        <title>Pezizomycetes genomes reveal the molecular basis of ectomycorrhizal truffle lifestyle.</title>
        <authorList>
            <person name="Murat C."/>
            <person name="Payen T."/>
            <person name="Noel B."/>
            <person name="Kuo A."/>
            <person name="Morin E."/>
            <person name="Chen J."/>
            <person name="Kohler A."/>
            <person name="Krizsan K."/>
            <person name="Balestrini R."/>
            <person name="Da Silva C."/>
            <person name="Montanini B."/>
            <person name="Hainaut M."/>
            <person name="Levati E."/>
            <person name="Barry K.W."/>
            <person name="Belfiori B."/>
            <person name="Cichocki N."/>
            <person name="Clum A."/>
            <person name="Dockter R.B."/>
            <person name="Fauchery L."/>
            <person name="Guy J."/>
            <person name="Iotti M."/>
            <person name="Le Tacon F."/>
            <person name="Lindquist E.A."/>
            <person name="Lipzen A."/>
            <person name="Malagnac F."/>
            <person name="Mello A."/>
            <person name="Molinier V."/>
            <person name="Miyauchi S."/>
            <person name="Poulain J."/>
            <person name="Riccioni C."/>
            <person name="Rubini A."/>
            <person name="Sitrit Y."/>
            <person name="Splivallo R."/>
            <person name="Traeger S."/>
            <person name="Wang M."/>
            <person name="Zifcakova L."/>
            <person name="Wipf D."/>
            <person name="Zambonelli A."/>
            <person name="Paolocci F."/>
            <person name="Nowrousian M."/>
            <person name="Ottonello S."/>
            <person name="Baldrian P."/>
            <person name="Spatafora J.W."/>
            <person name="Henrissat B."/>
            <person name="Nagy L.G."/>
            <person name="Aury J.M."/>
            <person name="Wincker P."/>
            <person name="Grigoriev I.V."/>
            <person name="Bonfante P."/>
            <person name="Martin F.M."/>
        </authorList>
    </citation>
    <scope>NUCLEOTIDE SEQUENCE [LARGE SCALE GENOMIC DNA]</scope>
    <source>
        <strain evidence="1 2">CCBAS932</strain>
    </source>
</reference>
<name>A0A3N4KX66_9PEZI</name>
<dbReference type="Proteomes" id="UP000277580">
    <property type="component" value="Unassembled WGS sequence"/>
</dbReference>
<dbReference type="AlphaFoldDB" id="A0A3N4KX66"/>
<accession>A0A3N4KX66</accession>
<sequence>MYVTFSFLYLWVSEVQCNVVIGYFYFTPTSPVNLVHNRTKPGFPSRTSFYYIHTIFDQLYQFYCISHWLVLAPE</sequence>
<keyword evidence="2" id="KW-1185">Reference proteome</keyword>
<dbReference type="InParanoid" id="A0A3N4KX66"/>
<gene>
    <name evidence="1" type="ORF">P167DRAFT_15699</name>
</gene>
<evidence type="ECO:0000313" key="2">
    <source>
        <dbReference type="Proteomes" id="UP000277580"/>
    </source>
</evidence>
<dbReference type="EMBL" id="ML119114">
    <property type="protein sequence ID" value="RPB15134.1"/>
    <property type="molecule type" value="Genomic_DNA"/>
</dbReference>
<evidence type="ECO:0000313" key="1">
    <source>
        <dbReference type="EMBL" id="RPB15134.1"/>
    </source>
</evidence>
<organism evidence="1 2">
    <name type="scientific">Morchella conica CCBAS932</name>
    <dbReference type="NCBI Taxonomy" id="1392247"/>
    <lineage>
        <taxon>Eukaryota</taxon>
        <taxon>Fungi</taxon>
        <taxon>Dikarya</taxon>
        <taxon>Ascomycota</taxon>
        <taxon>Pezizomycotina</taxon>
        <taxon>Pezizomycetes</taxon>
        <taxon>Pezizales</taxon>
        <taxon>Morchellaceae</taxon>
        <taxon>Morchella</taxon>
    </lineage>
</organism>
<proteinExistence type="predicted"/>